<evidence type="ECO:0008006" key="5">
    <source>
        <dbReference type="Google" id="ProtNLM"/>
    </source>
</evidence>
<feature type="transmembrane region" description="Helical" evidence="2">
    <location>
        <begin position="145"/>
        <end position="164"/>
    </location>
</feature>
<organism evidence="3 4">
    <name type="scientific">Actinoplanes palleronii</name>
    <dbReference type="NCBI Taxonomy" id="113570"/>
    <lineage>
        <taxon>Bacteria</taxon>
        <taxon>Bacillati</taxon>
        <taxon>Actinomycetota</taxon>
        <taxon>Actinomycetes</taxon>
        <taxon>Micromonosporales</taxon>
        <taxon>Micromonosporaceae</taxon>
        <taxon>Actinoplanes</taxon>
    </lineage>
</organism>
<accession>A0ABQ4B7J8</accession>
<reference evidence="3 4" key="1">
    <citation type="submission" date="2021-01" db="EMBL/GenBank/DDBJ databases">
        <title>Whole genome shotgun sequence of Actinoplanes palleronii NBRC 14916.</title>
        <authorList>
            <person name="Komaki H."/>
            <person name="Tamura T."/>
        </authorList>
    </citation>
    <scope>NUCLEOTIDE SEQUENCE [LARGE SCALE GENOMIC DNA]</scope>
    <source>
        <strain evidence="3 4">NBRC 14916</strain>
    </source>
</reference>
<sequence length="513" mass="53963">MTVTIDEPLLRAVPSGRVAVAALARVEARHFLRSPFVWGGVVLAVGLGVAWSWTRMPTWDSFQQNAGMSALVLGAALLLAGHLAAGRDRRARADESTRSMPATAARRGVGLLVAVPIAALAGAVVYALELAILLPAWPVGHFDPWAGLVVVVLPPIGAAIGVLVGRALPSAAAGPLTVVALVVVLFLLLALSTGPGGPADQIWPVPEQPWEVGADRPTGWHLIYLCALLVGVVALISWHPGTGWRSWSGTAWRFGATSSVMVLVVALLVAGFAVQRQDAEDLSEVIYPDQTEALTGVAVLDCRTYLEVRYCALPEFANWARQWRAAVEPVAALLPVAAAKPAVRQIGGSDDFEPITPGQPEIVTSTSWGRFGRWAENSRLEMARAWSAAAVGLAKRDPMSWQSCDGAGQHRTVVGLWLLALTQPDGPARVARGELRLPHVRQGPADLQAVATLLAVPTAEVTAYLQAHWPQVLDPAGTALAGLGVTTTPPPIPAAPIVEPDSAPPSEDAGVCR</sequence>
<protein>
    <recommendedName>
        <fullName evidence="5">ABC transporter permease</fullName>
    </recommendedName>
</protein>
<evidence type="ECO:0000313" key="4">
    <source>
        <dbReference type="Proteomes" id="UP000624709"/>
    </source>
</evidence>
<evidence type="ECO:0000256" key="2">
    <source>
        <dbReference type="SAM" id="Phobius"/>
    </source>
</evidence>
<feature type="transmembrane region" description="Helical" evidence="2">
    <location>
        <begin position="219"/>
        <end position="238"/>
    </location>
</feature>
<feature type="transmembrane region" description="Helical" evidence="2">
    <location>
        <begin position="35"/>
        <end position="54"/>
    </location>
</feature>
<gene>
    <name evidence="3" type="ORF">Apa02nite_027400</name>
</gene>
<comment type="caution">
    <text evidence="3">The sequence shown here is derived from an EMBL/GenBank/DDBJ whole genome shotgun (WGS) entry which is preliminary data.</text>
</comment>
<proteinExistence type="predicted"/>
<dbReference type="EMBL" id="BOMS01000040">
    <property type="protein sequence ID" value="GIE66632.1"/>
    <property type="molecule type" value="Genomic_DNA"/>
</dbReference>
<keyword evidence="4" id="KW-1185">Reference proteome</keyword>
<feature type="transmembrane region" description="Helical" evidence="2">
    <location>
        <begin position="66"/>
        <end position="87"/>
    </location>
</feature>
<feature type="transmembrane region" description="Helical" evidence="2">
    <location>
        <begin position="171"/>
        <end position="191"/>
    </location>
</feature>
<feature type="region of interest" description="Disordered" evidence="1">
    <location>
        <begin position="491"/>
        <end position="513"/>
    </location>
</feature>
<feature type="transmembrane region" description="Helical" evidence="2">
    <location>
        <begin position="108"/>
        <end position="133"/>
    </location>
</feature>
<keyword evidence="2" id="KW-0812">Transmembrane</keyword>
<keyword evidence="2" id="KW-0472">Membrane</keyword>
<evidence type="ECO:0000256" key="1">
    <source>
        <dbReference type="SAM" id="MobiDB-lite"/>
    </source>
</evidence>
<dbReference type="RefSeq" id="WP_203825322.1">
    <property type="nucleotide sequence ID" value="NZ_BAAATY010000007.1"/>
</dbReference>
<name>A0ABQ4B7J8_9ACTN</name>
<feature type="transmembrane region" description="Helical" evidence="2">
    <location>
        <begin position="250"/>
        <end position="274"/>
    </location>
</feature>
<dbReference type="Proteomes" id="UP000624709">
    <property type="component" value="Unassembled WGS sequence"/>
</dbReference>
<keyword evidence="2" id="KW-1133">Transmembrane helix</keyword>
<evidence type="ECO:0000313" key="3">
    <source>
        <dbReference type="EMBL" id="GIE66632.1"/>
    </source>
</evidence>